<evidence type="ECO:0000313" key="4">
    <source>
        <dbReference type="EMBL" id="SHE62925.1"/>
    </source>
</evidence>
<dbReference type="EMBL" id="FQVM01000006">
    <property type="protein sequence ID" value="SHE62925.1"/>
    <property type="molecule type" value="Genomic_DNA"/>
</dbReference>
<dbReference type="SUPFAM" id="SSF102405">
    <property type="entry name" value="MCP/YpsA-like"/>
    <property type="match status" value="1"/>
</dbReference>
<dbReference type="InterPro" id="IPR041614">
    <property type="entry name" value="DprA_WH"/>
</dbReference>
<dbReference type="Proteomes" id="UP000184035">
    <property type="component" value="Unassembled WGS sequence"/>
</dbReference>
<proteinExistence type="inferred from homology"/>
<gene>
    <name evidence="4" type="ORF">SAMN05443638_106103</name>
</gene>
<sequence>MDFYKLWFANLDISYKVKKEIYTNYSEEKCIFYDRKNIYLRKKAVDKKIDNILNDINASIKNIVEKEDIKVVGIKDSDYPKNLKELENPPIYLFYKGNINILNEKNNIAIVGSRRCTSYGAEVTKIVSKNISNNNLNIVSGGALGIDSIAHKTALENKGTTSIVLGCGIDVIYPKYNKNIFKEVLKDGCILSEFPIGTPPISYNFPIRNRIISGLSRAIIIVEGTNKSGSMITVKYGLEQGKDILAVPGSIFSSMSEGPNSLIKDGALVLDSMEELNSYFNFSKIGEKNESIVDGIKERILKFLKDGPMHIDEIIRHIDVDTSDIYRLLFEMQFDNKIISFSGNYYGKIN</sequence>
<evidence type="ECO:0000259" key="3">
    <source>
        <dbReference type="Pfam" id="PF17782"/>
    </source>
</evidence>
<evidence type="ECO:0000259" key="2">
    <source>
        <dbReference type="Pfam" id="PF02481"/>
    </source>
</evidence>
<dbReference type="GO" id="GO:0009294">
    <property type="term" value="P:DNA-mediated transformation"/>
    <property type="evidence" value="ECO:0007669"/>
    <property type="project" value="InterPro"/>
</dbReference>
<dbReference type="InterPro" id="IPR036388">
    <property type="entry name" value="WH-like_DNA-bd_sf"/>
</dbReference>
<dbReference type="InterPro" id="IPR003488">
    <property type="entry name" value="DprA"/>
</dbReference>
<evidence type="ECO:0000256" key="1">
    <source>
        <dbReference type="ARBA" id="ARBA00006525"/>
    </source>
</evidence>
<comment type="similarity">
    <text evidence="1">Belongs to the DprA/Smf family.</text>
</comment>
<protein>
    <submittedName>
        <fullName evidence="4">DNA processing protein</fullName>
    </submittedName>
</protein>
<dbReference type="RefSeq" id="WP_072894082.1">
    <property type="nucleotide sequence ID" value="NZ_FQVM01000006.1"/>
</dbReference>
<dbReference type="Pfam" id="PF02481">
    <property type="entry name" value="DNA_processg_A"/>
    <property type="match status" value="1"/>
</dbReference>
<dbReference type="Gene3D" id="1.10.10.10">
    <property type="entry name" value="Winged helix-like DNA-binding domain superfamily/Winged helix DNA-binding domain"/>
    <property type="match status" value="1"/>
</dbReference>
<dbReference type="InterPro" id="IPR057666">
    <property type="entry name" value="DrpA_SLOG"/>
</dbReference>
<dbReference type="NCBIfam" id="TIGR00732">
    <property type="entry name" value="dprA"/>
    <property type="match status" value="1"/>
</dbReference>
<dbReference type="AlphaFoldDB" id="A0A1M4V1U4"/>
<dbReference type="Gene3D" id="3.40.50.450">
    <property type="match status" value="1"/>
</dbReference>
<organism evidence="4 5">
    <name type="scientific">Clostridium fallax</name>
    <dbReference type="NCBI Taxonomy" id="1533"/>
    <lineage>
        <taxon>Bacteria</taxon>
        <taxon>Bacillati</taxon>
        <taxon>Bacillota</taxon>
        <taxon>Clostridia</taxon>
        <taxon>Eubacteriales</taxon>
        <taxon>Clostridiaceae</taxon>
        <taxon>Clostridium</taxon>
    </lineage>
</organism>
<evidence type="ECO:0000313" key="5">
    <source>
        <dbReference type="Proteomes" id="UP000184035"/>
    </source>
</evidence>
<accession>A0A1M4V1U4</accession>
<feature type="domain" description="DprA winged helix" evidence="3">
    <location>
        <begin position="293"/>
        <end position="342"/>
    </location>
</feature>
<name>A0A1M4V1U4_9CLOT</name>
<dbReference type="PANTHER" id="PTHR43022:SF1">
    <property type="entry name" value="PROTEIN SMF"/>
    <property type="match status" value="1"/>
</dbReference>
<keyword evidence="5" id="KW-1185">Reference proteome</keyword>
<feature type="domain" description="Smf/DprA SLOG" evidence="2">
    <location>
        <begin position="71"/>
        <end position="278"/>
    </location>
</feature>
<reference evidence="4 5" key="1">
    <citation type="submission" date="2016-11" db="EMBL/GenBank/DDBJ databases">
        <authorList>
            <person name="Jaros S."/>
            <person name="Januszkiewicz K."/>
            <person name="Wedrychowicz H."/>
        </authorList>
    </citation>
    <scope>NUCLEOTIDE SEQUENCE [LARGE SCALE GENOMIC DNA]</scope>
    <source>
        <strain evidence="4 5">DSM 2631</strain>
    </source>
</reference>
<dbReference type="OrthoDB" id="9785707at2"/>
<dbReference type="PANTHER" id="PTHR43022">
    <property type="entry name" value="PROTEIN SMF"/>
    <property type="match status" value="1"/>
</dbReference>
<dbReference type="Pfam" id="PF17782">
    <property type="entry name" value="WHD_DprA"/>
    <property type="match status" value="1"/>
</dbReference>
<dbReference type="STRING" id="1533.SAMN05443638_106103"/>